<dbReference type="Pfam" id="PF04893">
    <property type="entry name" value="Yip1"/>
    <property type="match status" value="1"/>
</dbReference>
<evidence type="ECO:0000256" key="5">
    <source>
        <dbReference type="SAM" id="Phobius"/>
    </source>
</evidence>
<protein>
    <submittedName>
        <fullName evidence="7">YIP1 family protein</fullName>
    </submittedName>
</protein>
<evidence type="ECO:0000259" key="6">
    <source>
        <dbReference type="Pfam" id="PF04893"/>
    </source>
</evidence>
<accession>A0A8T4C5W4</accession>
<comment type="caution">
    <text evidence="7">The sequence shown here is derived from an EMBL/GenBank/DDBJ whole genome shotgun (WGS) entry which is preliminary data.</text>
</comment>
<evidence type="ECO:0000313" key="7">
    <source>
        <dbReference type="EMBL" id="MBM3281889.1"/>
    </source>
</evidence>
<name>A0A8T4C5W4_9ARCH</name>
<feature type="transmembrane region" description="Helical" evidence="5">
    <location>
        <begin position="137"/>
        <end position="165"/>
    </location>
</feature>
<evidence type="ECO:0000256" key="1">
    <source>
        <dbReference type="ARBA" id="ARBA00004141"/>
    </source>
</evidence>
<sequence>MGFYSPSLRGQVRMSMSFFDIVLRPQETMVEDVKHVNMQEANRTIGIYGGIIGLLFGIIFSVFSIIFGAVAAGMLQNIPVVGVIAGLGLLSILIMPILGAIFALVFTHVGMHIVHFLAKLLGGTGTFQNNYYLWSRLLWPAIAGNIIINIVIFILNIIPILGLVIGSLLSFFWYFYNIYLTTVVISVANNISRLRALVVLLLPGIIIVTLLASTALLILVNPSTVQGDQCDSKFGQFVITQSNISDKMSQFVLVNQTGQSVTFNSVEISGVSSAGKPFSANTNLSDKFNANETKTVTVSHPSLGVGTYTLLYKFNYDWGNLTGLTASGSCRGTN</sequence>
<keyword evidence="4 5" id="KW-0472">Membrane</keyword>
<feature type="transmembrane region" description="Helical" evidence="5">
    <location>
        <begin position="171"/>
        <end position="189"/>
    </location>
</feature>
<dbReference type="AlphaFoldDB" id="A0A8T4C5W4"/>
<keyword evidence="3 5" id="KW-1133">Transmembrane helix</keyword>
<comment type="subcellular location">
    <subcellularLocation>
        <location evidence="1">Membrane</location>
        <topology evidence="1">Multi-pass membrane protein</topology>
    </subcellularLocation>
</comment>
<feature type="domain" description="Yip1" evidence="6">
    <location>
        <begin position="51"/>
        <end position="212"/>
    </location>
</feature>
<feature type="transmembrane region" description="Helical" evidence="5">
    <location>
        <begin position="45"/>
        <end position="72"/>
    </location>
</feature>
<evidence type="ECO:0000256" key="2">
    <source>
        <dbReference type="ARBA" id="ARBA00022692"/>
    </source>
</evidence>
<reference evidence="7" key="1">
    <citation type="submission" date="2019-03" db="EMBL/GenBank/DDBJ databases">
        <title>Lake Tanganyika Metagenome-Assembled Genomes (MAGs).</title>
        <authorList>
            <person name="Tran P."/>
        </authorList>
    </citation>
    <scope>NUCLEOTIDE SEQUENCE</scope>
    <source>
        <strain evidence="7">M_DeepCast_50m_m2_156</strain>
    </source>
</reference>
<dbReference type="Proteomes" id="UP000774699">
    <property type="component" value="Unassembled WGS sequence"/>
</dbReference>
<gene>
    <name evidence="7" type="ORF">FJY86_00925</name>
</gene>
<proteinExistence type="predicted"/>
<organism evidence="7 8">
    <name type="scientific">Candidatus Iainarchaeum sp</name>
    <dbReference type="NCBI Taxonomy" id="3101447"/>
    <lineage>
        <taxon>Archaea</taxon>
        <taxon>Candidatus Iainarchaeota</taxon>
        <taxon>Candidatus Iainarchaeia</taxon>
        <taxon>Candidatus Iainarchaeales</taxon>
        <taxon>Candidatus Iainarchaeaceae</taxon>
        <taxon>Candidatus Iainarchaeum</taxon>
    </lineage>
</organism>
<evidence type="ECO:0000313" key="8">
    <source>
        <dbReference type="Proteomes" id="UP000774699"/>
    </source>
</evidence>
<evidence type="ECO:0000256" key="3">
    <source>
        <dbReference type="ARBA" id="ARBA00022989"/>
    </source>
</evidence>
<dbReference type="EMBL" id="VGJJ01000003">
    <property type="protein sequence ID" value="MBM3281889.1"/>
    <property type="molecule type" value="Genomic_DNA"/>
</dbReference>
<feature type="transmembrane region" description="Helical" evidence="5">
    <location>
        <begin position="196"/>
        <end position="220"/>
    </location>
</feature>
<evidence type="ECO:0000256" key="4">
    <source>
        <dbReference type="ARBA" id="ARBA00023136"/>
    </source>
</evidence>
<dbReference type="GO" id="GO:0016020">
    <property type="term" value="C:membrane"/>
    <property type="evidence" value="ECO:0007669"/>
    <property type="project" value="UniProtKB-SubCell"/>
</dbReference>
<feature type="transmembrane region" description="Helical" evidence="5">
    <location>
        <begin position="78"/>
        <end position="106"/>
    </location>
</feature>
<dbReference type="InterPro" id="IPR006977">
    <property type="entry name" value="Yip1_dom"/>
</dbReference>
<keyword evidence="2 5" id="KW-0812">Transmembrane</keyword>